<keyword evidence="10 12" id="KW-0630">Potassium</keyword>
<dbReference type="RefSeq" id="WP_174496974.1">
    <property type="nucleotide sequence ID" value="NZ_CADDWK010000010.1"/>
</dbReference>
<feature type="binding site" evidence="12">
    <location>
        <begin position="10"/>
        <end position="12"/>
    </location>
    <ligand>
        <name>substrate</name>
    </ligand>
</feature>
<comment type="activity regulation">
    <text evidence="12">Activated by a monovalent cation that binds near, but not in, the active site. The most likely occupant of the site in vivo is potassium. Ion binding induces a conformational change that may alter substrate affinity.</text>
</comment>
<comment type="subunit">
    <text evidence="12">Homodimer.</text>
</comment>
<evidence type="ECO:0000256" key="10">
    <source>
        <dbReference type="ARBA" id="ARBA00022958"/>
    </source>
</evidence>
<dbReference type="UniPathway" id="UPA00916">
    <property type="reaction ID" value="UER00889"/>
</dbReference>
<feature type="domain" description="Carbohydrate kinase PfkB" evidence="14">
    <location>
        <begin position="2"/>
        <end position="290"/>
    </location>
</feature>
<feature type="binding site" evidence="12">
    <location>
        <begin position="248"/>
        <end position="249"/>
    </location>
    <ligand>
        <name>ATP</name>
        <dbReference type="ChEBI" id="CHEBI:30616"/>
    </ligand>
</feature>
<comment type="catalytic activity">
    <reaction evidence="12">
        <text>D-ribose + ATP = D-ribose 5-phosphate + ADP + H(+)</text>
        <dbReference type="Rhea" id="RHEA:13697"/>
        <dbReference type="ChEBI" id="CHEBI:15378"/>
        <dbReference type="ChEBI" id="CHEBI:30616"/>
        <dbReference type="ChEBI" id="CHEBI:47013"/>
        <dbReference type="ChEBI" id="CHEBI:78346"/>
        <dbReference type="ChEBI" id="CHEBI:456216"/>
        <dbReference type="EC" id="2.7.1.15"/>
    </reaction>
</comment>
<feature type="binding site" evidence="12">
    <location>
        <position position="284"/>
    </location>
    <ligand>
        <name>K(+)</name>
        <dbReference type="ChEBI" id="CHEBI:29103"/>
    </ligand>
</feature>
<dbReference type="NCBIfam" id="TIGR02152">
    <property type="entry name" value="D_ribokin_bact"/>
    <property type="match status" value="1"/>
</dbReference>
<dbReference type="PANTHER" id="PTHR10584:SF166">
    <property type="entry name" value="RIBOKINASE"/>
    <property type="match status" value="1"/>
</dbReference>
<dbReference type="PANTHER" id="PTHR10584">
    <property type="entry name" value="SUGAR KINASE"/>
    <property type="match status" value="1"/>
</dbReference>
<evidence type="ECO:0000256" key="13">
    <source>
        <dbReference type="PIRNR" id="PIRNR000535"/>
    </source>
</evidence>
<comment type="similarity">
    <text evidence="1">Belongs to the carbohydrate kinase pfkB family.</text>
</comment>
<dbReference type="EC" id="2.7.1.15" evidence="2 12"/>
<dbReference type="Gene3D" id="3.40.1190.20">
    <property type="match status" value="1"/>
</dbReference>
<dbReference type="AlphaFoldDB" id="A0A841Q8D8"/>
<dbReference type="InterPro" id="IPR029056">
    <property type="entry name" value="Ribokinase-like"/>
</dbReference>
<evidence type="ECO:0000256" key="2">
    <source>
        <dbReference type="ARBA" id="ARBA00012035"/>
    </source>
</evidence>
<comment type="similarity">
    <text evidence="13">Belongs to the carbohydrate kinase PfkB family. LacC subfamily.</text>
</comment>
<keyword evidence="6 12" id="KW-0547">Nucleotide-binding</keyword>
<evidence type="ECO:0000313" key="16">
    <source>
        <dbReference type="Proteomes" id="UP000581688"/>
    </source>
</evidence>
<comment type="cofactor">
    <cofactor evidence="12">
        <name>Mg(2+)</name>
        <dbReference type="ChEBI" id="CHEBI:18420"/>
    </cofactor>
    <text evidence="12">Requires a divalent cation, most likely magnesium in vivo, as an electrophilic catalyst to aid phosphoryl group transfer. It is the chelate of the metal and the nucleotide that is the actual substrate.</text>
</comment>
<evidence type="ECO:0000256" key="8">
    <source>
        <dbReference type="ARBA" id="ARBA00022840"/>
    </source>
</evidence>
<comment type="caution">
    <text evidence="12">Lacks conserved residue(s) required for the propagation of feature annotation.</text>
</comment>
<feature type="binding site" evidence="12">
    <location>
        <begin position="38"/>
        <end position="42"/>
    </location>
    <ligand>
        <name>substrate</name>
    </ligand>
</feature>
<dbReference type="SUPFAM" id="SSF53613">
    <property type="entry name" value="Ribokinase-like"/>
    <property type="match status" value="1"/>
</dbReference>
<dbReference type="PROSITE" id="PS00584">
    <property type="entry name" value="PFKB_KINASES_2"/>
    <property type="match status" value="1"/>
</dbReference>
<dbReference type="PROSITE" id="PS00583">
    <property type="entry name" value="PFKB_KINASES_1"/>
    <property type="match status" value="1"/>
</dbReference>
<dbReference type="CDD" id="cd01174">
    <property type="entry name" value="ribokinase"/>
    <property type="match status" value="1"/>
</dbReference>
<comment type="similarity">
    <text evidence="12">Belongs to the carbohydrate kinase PfkB family. Ribokinase subfamily.</text>
</comment>
<keyword evidence="4 12" id="KW-0808">Transferase</keyword>
<comment type="function">
    <text evidence="12">Catalyzes the phosphorylation of ribose at O-5 in a reaction requiring ATP and magnesium. The resulting D-ribose-5-phosphate can then be used either for sythesis of nucleotides, histidine, and tryptophan, or as a component of the pentose phosphate pathway.</text>
</comment>
<evidence type="ECO:0000259" key="14">
    <source>
        <dbReference type="Pfam" id="PF00294"/>
    </source>
</evidence>
<feature type="binding site" evidence="12">
    <location>
        <position position="249"/>
    </location>
    <ligand>
        <name>substrate</name>
    </ligand>
</feature>
<sequence>MNVLVVGSINMDFVMDVKEIVKPGETTSSNNYEMFYGGKGSNQAVNCANLGADVSFIGSLGEDDYGRRIMNHFNKVGIQTEGVSVRSQTGIAVIQIDSNGENAIVLVPGANYSLTEEDVKMNDYLFRECDIVLLQLEIPIQVVEKAVDLACNYGKKIILNPAPVKKLSSNLLNKIDILTPNKIELEELTGIKVNSLEDIVKAGRLLINKGVNKIITTLGSKGSVLITKESYHAVPSEKCSVVDTTGAGDAYNAGLAVGLVHGLSEISAMELATRVSAFVVGERGAQPKVPSIKYFLST</sequence>
<evidence type="ECO:0000256" key="11">
    <source>
        <dbReference type="ARBA" id="ARBA00023277"/>
    </source>
</evidence>
<dbReference type="GO" id="GO:0009024">
    <property type="term" value="F:tagatose-6-phosphate kinase activity"/>
    <property type="evidence" value="ECO:0007669"/>
    <property type="project" value="UniProtKB-EC"/>
</dbReference>
<dbReference type="InterPro" id="IPR011611">
    <property type="entry name" value="PfkB_dom"/>
</dbReference>
<protein>
    <recommendedName>
        <fullName evidence="3 12">Ribokinase</fullName>
        <shortName evidence="12">RK</shortName>
        <ecNumber evidence="2 12">2.7.1.15</ecNumber>
    </recommendedName>
</protein>
<dbReference type="GO" id="GO:0005737">
    <property type="term" value="C:cytoplasm"/>
    <property type="evidence" value="ECO:0007669"/>
    <property type="project" value="UniProtKB-SubCell"/>
</dbReference>
<comment type="subcellular location">
    <subcellularLocation>
        <location evidence="12">Cytoplasm</location>
    </subcellularLocation>
</comment>
<dbReference type="PRINTS" id="PR00990">
    <property type="entry name" value="RIBOKINASE"/>
</dbReference>
<feature type="binding site" evidence="12">
    <location>
        <position position="243"/>
    </location>
    <ligand>
        <name>K(+)</name>
        <dbReference type="ChEBI" id="CHEBI:29103"/>
    </ligand>
</feature>
<keyword evidence="12" id="KW-0963">Cytoplasm</keyword>
<evidence type="ECO:0000256" key="6">
    <source>
        <dbReference type="ARBA" id="ARBA00022741"/>
    </source>
</evidence>
<accession>A0A841Q8D8</accession>
<feature type="active site" description="Proton acceptor" evidence="12">
    <location>
        <position position="249"/>
    </location>
</feature>
<dbReference type="InterPro" id="IPR002139">
    <property type="entry name" value="Ribo/fructo_kinase"/>
</dbReference>
<keyword evidence="8 12" id="KW-0067">ATP-binding</keyword>
<keyword evidence="5 12" id="KW-0479">Metal-binding</keyword>
<evidence type="ECO:0000256" key="9">
    <source>
        <dbReference type="ARBA" id="ARBA00022842"/>
    </source>
</evidence>
<feature type="binding site" evidence="12">
    <location>
        <position position="137"/>
    </location>
    <ligand>
        <name>substrate</name>
    </ligand>
</feature>
<evidence type="ECO:0000256" key="5">
    <source>
        <dbReference type="ARBA" id="ARBA00022723"/>
    </source>
</evidence>
<evidence type="ECO:0000256" key="7">
    <source>
        <dbReference type="ARBA" id="ARBA00022777"/>
    </source>
</evidence>
<comment type="pathway">
    <text evidence="13">Carbohydrate metabolism; D-tagatose 6-phosphate degradation; D-glyceraldehyde 3-phosphate and glycerone phosphate from D-tagatose 6-phosphate: step 1/2.</text>
</comment>
<comment type="catalytic activity">
    <reaction evidence="13">
        <text>D-tagatofuranose 6-phosphate + ATP = D-tagatofuranose 1,6-bisphosphate + ADP + H(+)</text>
        <dbReference type="Rhea" id="RHEA:12420"/>
        <dbReference type="ChEBI" id="CHEBI:15378"/>
        <dbReference type="ChEBI" id="CHEBI:30616"/>
        <dbReference type="ChEBI" id="CHEBI:58694"/>
        <dbReference type="ChEBI" id="CHEBI:58695"/>
        <dbReference type="ChEBI" id="CHEBI:456216"/>
        <dbReference type="EC" id="2.7.1.144"/>
    </reaction>
</comment>
<dbReference type="GO" id="GO:0019303">
    <property type="term" value="P:D-ribose catabolic process"/>
    <property type="evidence" value="ECO:0007669"/>
    <property type="project" value="UniProtKB-UniRule"/>
</dbReference>
<evidence type="ECO:0000256" key="1">
    <source>
        <dbReference type="ARBA" id="ARBA00005380"/>
    </source>
</evidence>
<dbReference type="Proteomes" id="UP000581688">
    <property type="component" value="Unassembled WGS sequence"/>
</dbReference>
<keyword evidence="9 12" id="KW-0460">Magnesium</keyword>
<dbReference type="GO" id="GO:0046872">
    <property type="term" value="F:metal ion binding"/>
    <property type="evidence" value="ECO:0007669"/>
    <property type="project" value="UniProtKB-KW"/>
</dbReference>
<evidence type="ECO:0000256" key="12">
    <source>
        <dbReference type="HAMAP-Rule" id="MF_01987"/>
    </source>
</evidence>
<feature type="binding site" evidence="12">
    <location>
        <position position="245"/>
    </location>
    <ligand>
        <name>K(+)</name>
        <dbReference type="ChEBI" id="CHEBI:29103"/>
    </ligand>
</feature>
<evidence type="ECO:0000256" key="4">
    <source>
        <dbReference type="ARBA" id="ARBA00022679"/>
    </source>
</evidence>
<dbReference type="GO" id="GO:0005524">
    <property type="term" value="F:ATP binding"/>
    <property type="evidence" value="ECO:0007669"/>
    <property type="project" value="UniProtKB-UniRule"/>
</dbReference>
<dbReference type="GO" id="GO:0004747">
    <property type="term" value="F:ribokinase activity"/>
    <property type="evidence" value="ECO:0007669"/>
    <property type="project" value="UniProtKB-UniRule"/>
</dbReference>
<dbReference type="InterPro" id="IPR017583">
    <property type="entry name" value="Tagatose/fructose_Pkinase"/>
</dbReference>
<dbReference type="GO" id="GO:0005988">
    <property type="term" value="P:lactose metabolic process"/>
    <property type="evidence" value="ECO:0007669"/>
    <property type="project" value="UniProtKB-KW"/>
</dbReference>
<feature type="binding site" evidence="12">
    <location>
        <begin position="217"/>
        <end position="222"/>
    </location>
    <ligand>
        <name>ATP</name>
        <dbReference type="ChEBI" id="CHEBI:30616"/>
    </ligand>
</feature>
<dbReference type="EMBL" id="JACHGH010000010">
    <property type="protein sequence ID" value="MBB6454584.1"/>
    <property type="molecule type" value="Genomic_DNA"/>
</dbReference>
<feature type="binding site" evidence="12">
    <location>
        <position position="282"/>
    </location>
    <ligand>
        <name>K(+)</name>
        <dbReference type="ChEBI" id="CHEBI:29103"/>
    </ligand>
</feature>
<keyword evidence="11 12" id="KW-0119">Carbohydrate metabolism</keyword>
<dbReference type="UniPathway" id="UPA00704">
    <property type="reaction ID" value="UER00715"/>
</dbReference>
<keyword evidence="7 12" id="KW-0418">Kinase</keyword>
<keyword evidence="13" id="KW-0423">Lactose metabolism</keyword>
<dbReference type="GO" id="GO:2001059">
    <property type="term" value="P:D-tagatose 6-phosphate catabolic process"/>
    <property type="evidence" value="ECO:0007669"/>
    <property type="project" value="UniProtKB-UniPathway"/>
</dbReference>
<comment type="caution">
    <text evidence="15">The sequence shown here is derived from an EMBL/GenBank/DDBJ whole genome shotgun (WGS) entry which is preliminary data.</text>
</comment>
<organism evidence="15 16">
    <name type="scientific">Salirhabdus euzebyi</name>
    <dbReference type="NCBI Taxonomy" id="394506"/>
    <lineage>
        <taxon>Bacteria</taxon>
        <taxon>Bacillati</taxon>
        <taxon>Bacillota</taxon>
        <taxon>Bacilli</taxon>
        <taxon>Bacillales</taxon>
        <taxon>Bacillaceae</taxon>
        <taxon>Salirhabdus</taxon>
    </lineage>
</organism>
<reference evidence="15 16" key="1">
    <citation type="submission" date="2020-08" db="EMBL/GenBank/DDBJ databases">
        <title>Genomic Encyclopedia of Type Strains, Phase IV (KMG-IV): sequencing the most valuable type-strain genomes for metagenomic binning, comparative biology and taxonomic classification.</title>
        <authorList>
            <person name="Goeker M."/>
        </authorList>
    </citation>
    <scope>NUCLEOTIDE SEQUENCE [LARGE SCALE GENOMIC DNA]</scope>
    <source>
        <strain evidence="15 16">DSM 19612</strain>
    </source>
</reference>
<dbReference type="PIRSF" id="PIRSF000535">
    <property type="entry name" value="1PFK/6PFK/LacC"/>
    <property type="match status" value="1"/>
</dbReference>
<keyword evidence="16" id="KW-1185">Reference proteome</keyword>
<proteinExistence type="inferred from homology"/>
<comment type="pathway">
    <text evidence="12">Carbohydrate metabolism; D-ribose degradation; D-ribose 5-phosphate from beta-D-ribopyranose: step 2/2.</text>
</comment>
<dbReference type="Pfam" id="PF00294">
    <property type="entry name" value="PfkB"/>
    <property type="match status" value="1"/>
</dbReference>
<name>A0A841Q8D8_9BACI</name>
<dbReference type="InterPro" id="IPR011877">
    <property type="entry name" value="Ribokinase"/>
</dbReference>
<feature type="binding site" evidence="12">
    <location>
        <position position="279"/>
    </location>
    <ligand>
        <name>K(+)</name>
        <dbReference type="ChEBI" id="CHEBI:29103"/>
    </ligand>
</feature>
<evidence type="ECO:0000256" key="3">
    <source>
        <dbReference type="ARBA" id="ARBA00016943"/>
    </source>
</evidence>
<dbReference type="InterPro" id="IPR002173">
    <property type="entry name" value="Carboh/pur_kinase_PfkB_CS"/>
</dbReference>
<feature type="binding site" evidence="12">
    <location>
        <position position="181"/>
    </location>
    <ligand>
        <name>ATP</name>
        <dbReference type="ChEBI" id="CHEBI:30616"/>
    </ligand>
</feature>
<dbReference type="HAMAP" id="MF_01987">
    <property type="entry name" value="Ribokinase"/>
    <property type="match status" value="1"/>
</dbReference>
<gene>
    <name evidence="12" type="primary">rbsK</name>
    <name evidence="15" type="ORF">HNQ94_003073</name>
</gene>
<evidence type="ECO:0000313" key="15">
    <source>
        <dbReference type="EMBL" id="MBB6454584.1"/>
    </source>
</evidence>